<keyword evidence="2" id="KW-1185">Reference proteome</keyword>
<dbReference type="RefSeq" id="WP_095610255.1">
    <property type="nucleotide sequence ID" value="NZ_NMPM01000016.1"/>
</dbReference>
<evidence type="ECO:0000313" key="2">
    <source>
        <dbReference type="Proteomes" id="UP000218332"/>
    </source>
</evidence>
<gene>
    <name evidence="1" type="ORF">CF392_04395</name>
</gene>
<accession>A0A2A2I553</accession>
<reference evidence="1 2" key="1">
    <citation type="submission" date="2017-07" db="EMBL/GenBank/DDBJ databases">
        <title>Tamlnaduibacter salinus (Mi-7) genome sequencing.</title>
        <authorList>
            <person name="Verma A."/>
            <person name="Krishnamurthi S."/>
        </authorList>
    </citation>
    <scope>NUCLEOTIDE SEQUENCE [LARGE SCALE GENOMIC DNA]</scope>
    <source>
        <strain evidence="1 2">Mi-7</strain>
    </source>
</reference>
<comment type="caution">
    <text evidence="1">The sequence shown here is derived from an EMBL/GenBank/DDBJ whole genome shotgun (WGS) entry which is preliminary data.</text>
</comment>
<dbReference type="Proteomes" id="UP000218332">
    <property type="component" value="Unassembled WGS sequence"/>
</dbReference>
<evidence type="ECO:0000313" key="1">
    <source>
        <dbReference type="EMBL" id="PAV26712.1"/>
    </source>
</evidence>
<dbReference type="AlphaFoldDB" id="A0A2A2I553"/>
<proteinExistence type="predicted"/>
<dbReference type="EMBL" id="NMPM01000016">
    <property type="protein sequence ID" value="PAV26712.1"/>
    <property type="molecule type" value="Genomic_DNA"/>
</dbReference>
<sequence length="343" mass="38853">MANDPKSLADALLEQHVQHEMAALKGSKVRKDLRREVAELYRLGGEITLSRAVSPEQINGVIHRIVVDLDLHGGIPELAAEMASKVVSAPVQKETALKDILSREQAAAFVEEFLQMRHQRERLISEVLAHPVYQELVSNLVYHGLVNYLYEDNLISRKVPGVGSAMKFGKKWANKAVPGIDEQFEKRIKTWLSESLPGLLQRSEEFLQNALSDDELRDTIMAAWNGVEDRTLADLQEGVGDLELNEFVVLGYEFWLRFRETEFFEGCYKAVVDHLFEKYGDQALTEILQEIGVTEEVIATELDTFVEPVLDLLREEGYMEAALRRRLEPFYHSAAAQKVLSGD</sequence>
<name>A0A2A2I553_9GAMM</name>
<organism evidence="1 2">
    <name type="scientific">Tamilnaduibacter salinus</name>
    <dbReference type="NCBI Taxonomy" id="1484056"/>
    <lineage>
        <taxon>Bacteria</taxon>
        <taxon>Pseudomonadati</taxon>
        <taxon>Pseudomonadota</taxon>
        <taxon>Gammaproteobacteria</taxon>
        <taxon>Pseudomonadales</taxon>
        <taxon>Marinobacteraceae</taxon>
        <taxon>Tamilnaduibacter</taxon>
    </lineage>
</organism>
<protein>
    <submittedName>
        <fullName evidence="1">Uncharacterized protein</fullName>
    </submittedName>
</protein>